<comment type="caution">
    <text evidence="10">The sequence shown here is derived from an EMBL/GenBank/DDBJ whole genome shotgun (WGS) entry which is preliminary data.</text>
</comment>
<gene>
    <name evidence="10" type="ORF">BUALT_Bualt13G0061700</name>
</gene>
<evidence type="ECO:0000256" key="2">
    <source>
        <dbReference type="ARBA" id="ARBA00004123"/>
    </source>
</evidence>
<dbReference type="Pfam" id="PF26138">
    <property type="entry name" value="DUF8040"/>
    <property type="match status" value="1"/>
</dbReference>
<feature type="domain" description="DUF8040" evidence="9">
    <location>
        <begin position="1"/>
        <end position="70"/>
    </location>
</feature>
<keyword evidence="11" id="KW-1185">Reference proteome</keyword>
<keyword evidence="7" id="KW-0539">Nucleus</keyword>
<dbReference type="GO" id="GO:0004518">
    <property type="term" value="F:nuclease activity"/>
    <property type="evidence" value="ECO:0007669"/>
    <property type="project" value="UniProtKB-KW"/>
</dbReference>
<evidence type="ECO:0000256" key="6">
    <source>
        <dbReference type="ARBA" id="ARBA00022801"/>
    </source>
</evidence>
<comment type="subcellular location">
    <subcellularLocation>
        <location evidence="2">Nucleus</location>
    </subcellularLocation>
</comment>
<organism evidence="10 11">
    <name type="scientific">Buddleja alternifolia</name>
    <dbReference type="NCBI Taxonomy" id="168488"/>
    <lineage>
        <taxon>Eukaryota</taxon>
        <taxon>Viridiplantae</taxon>
        <taxon>Streptophyta</taxon>
        <taxon>Embryophyta</taxon>
        <taxon>Tracheophyta</taxon>
        <taxon>Spermatophyta</taxon>
        <taxon>Magnoliopsida</taxon>
        <taxon>eudicotyledons</taxon>
        <taxon>Gunneridae</taxon>
        <taxon>Pentapetalae</taxon>
        <taxon>asterids</taxon>
        <taxon>lamiids</taxon>
        <taxon>Lamiales</taxon>
        <taxon>Scrophulariaceae</taxon>
        <taxon>Buddlejeae</taxon>
        <taxon>Buddleja</taxon>
    </lineage>
</organism>
<evidence type="ECO:0000256" key="7">
    <source>
        <dbReference type="ARBA" id="ARBA00023242"/>
    </source>
</evidence>
<protein>
    <recommendedName>
        <fullName evidence="12">DDE Tnp4 domain-containing protein</fullName>
    </recommendedName>
</protein>
<comment type="similarity">
    <text evidence="3">Belongs to the HARBI1 family.</text>
</comment>
<dbReference type="InterPro" id="IPR027806">
    <property type="entry name" value="HARBI1_dom"/>
</dbReference>
<name>A0AAV6WTN9_9LAMI</name>
<keyword evidence="4" id="KW-0540">Nuclease</keyword>
<feature type="domain" description="DDE Tnp4" evidence="8">
    <location>
        <begin position="102"/>
        <end position="200"/>
    </location>
</feature>
<dbReference type="PANTHER" id="PTHR22930">
    <property type="match status" value="1"/>
</dbReference>
<dbReference type="EMBL" id="WHWC01000013">
    <property type="protein sequence ID" value="KAG8371194.1"/>
    <property type="molecule type" value="Genomic_DNA"/>
</dbReference>
<evidence type="ECO:0000256" key="1">
    <source>
        <dbReference type="ARBA" id="ARBA00001968"/>
    </source>
</evidence>
<keyword evidence="5" id="KW-0479">Metal-binding</keyword>
<evidence type="ECO:0000256" key="3">
    <source>
        <dbReference type="ARBA" id="ARBA00006958"/>
    </source>
</evidence>
<accession>A0AAV6WTN9</accession>
<evidence type="ECO:0000256" key="5">
    <source>
        <dbReference type="ARBA" id="ARBA00022723"/>
    </source>
</evidence>
<reference evidence="10" key="1">
    <citation type="submission" date="2019-10" db="EMBL/GenBank/DDBJ databases">
        <authorList>
            <person name="Zhang R."/>
            <person name="Pan Y."/>
            <person name="Wang J."/>
            <person name="Ma R."/>
            <person name="Yu S."/>
        </authorList>
    </citation>
    <scope>NUCLEOTIDE SEQUENCE</scope>
    <source>
        <strain evidence="10">LA-IB0</strain>
        <tissue evidence="10">Leaf</tissue>
    </source>
</reference>
<evidence type="ECO:0008006" key="12">
    <source>
        <dbReference type="Google" id="ProtNLM"/>
    </source>
</evidence>
<evidence type="ECO:0000313" key="10">
    <source>
        <dbReference type="EMBL" id="KAG8371194.1"/>
    </source>
</evidence>
<proteinExistence type="inferred from homology"/>
<dbReference type="GO" id="GO:0016787">
    <property type="term" value="F:hydrolase activity"/>
    <property type="evidence" value="ECO:0007669"/>
    <property type="project" value="UniProtKB-KW"/>
</dbReference>
<evidence type="ECO:0000313" key="11">
    <source>
        <dbReference type="Proteomes" id="UP000826271"/>
    </source>
</evidence>
<dbReference type="GO" id="GO:0046872">
    <property type="term" value="F:metal ion binding"/>
    <property type="evidence" value="ECO:0007669"/>
    <property type="project" value="UniProtKB-KW"/>
</dbReference>
<comment type="cofactor">
    <cofactor evidence="1">
        <name>a divalent metal cation</name>
        <dbReference type="ChEBI" id="CHEBI:60240"/>
    </cofactor>
</comment>
<dbReference type="AlphaFoldDB" id="A0AAV6WTN9"/>
<keyword evidence="6" id="KW-0378">Hydrolase</keyword>
<evidence type="ECO:0000259" key="9">
    <source>
        <dbReference type="Pfam" id="PF26138"/>
    </source>
</evidence>
<sequence length="330" mass="37258">MSRNAFGRLCLQLENVGGLSNTNNVQVSEQVAIFLTILAHHKKNRVLQTNFKRSGYTISTHFNNVLTTLLKLHTLFLVKPGPIGEDCTNDRWKWFKSCLGALDGTYIPLRVALKDKPRYRNRNGDVSVNVLAVCDININYVYLLCGWEGSAADSKVLKDVITRKNGFRFPDGNYHLCDTGYRNGDGFLAPYRSGRYHIQEWNSQMSPPPPRKMRMSYSIRDALDPLEAEIPEVNDEISDDPDIAFIDQVEPSQQWTNWRENLATNMMNRKNGVAPNECIPKTCRRGWTVEGEKVLANAMKALVVNGYKADNGFKSGLLFMIVLASASFSN</sequence>
<dbReference type="GO" id="GO:0005634">
    <property type="term" value="C:nucleus"/>
    <property type="evidence" value="ECO:0007669"/>
    <property type="project" value="UniProtKB-SubCell"/>
</dbReference>
<dbReference type="PANTHER" id="PTHR22930:SF293">
    <property type="entry name" value="PROTEIN ALP1-LIKE"/>
    <property type="match status" value="1"/>
</dbReference>
<dbReference type="Proteomes" id="UP000826271">
    <property type="component" value="Unassembled WGS sequence"/>
</dbReference>
<dbReference type="Pfam" id="PF13359">
    <property type="entry name" value="DDE_Tnp_4"/>
    <property type="match status" value="1"/>
</dbReference>
<dbReference type="InterPro" id="IPR058353">
    <property type="entry name" value="DUF8040"/>
</dbReference>
<evidence type="ECO:0000256" key="4">
    <source>
        <dbReference type="ARBA" id="ARBA00022722"/>
    </source>
</evidence>
<evidence type="ECO:0000259" key="8">
    <source>
        <dbReference type="Pfam" id="PF13359"/>
    </source>
</evidence>
<dbReference type="InterPro" id="IPR045249">
    <property type="entry name" value="HARBI1-like"/>
</dbReference>